<evidence type="ECO:0000313" key="3">
    <source>
        <dbReference type="Proteomes" id="UP000245412"/>
    </source>
</evidence>
<dbReference type="AlphaFoldDB" id="A0AB73T0X6"/>
<dbReference type="Pfam" id="PF00625">
    <property type="entry name" value="Guanylate_kin"/>
    <property type="match status" value="1"/>
</dbReference>
<proteinExistence type="predicted"/>
<dbReference type="SMART" id="SM00072">
    <property type="entry name" value="GuKc"/>
    <property type="match status" value="1"/>
</dbReference>
<dbReference type="Gene3D" id="3.40.50.300">
    <property type="entry name" value="P-loop containing nucleotide triphosphate hydrolases"/>
    <property type="match status" value="1"/>
</dbReference>
<dbReference type="InterPro" id="IPR027417">
    <property type="entry name" value="P-loop_NTPase"/>
</dbReference>
<name>A0AB73T0X6_9FIRM</name>
<comment type="caution">
    <text evidence="2">The sequence shown here is derived from an EMBL/GenBank/DDBJ whole genome shotgun (WGS) entry which is preliminary data.</text>
</comment>
<dbReference type="SUPFAM" id="SSF52540">
    <property type="entry name" value="P-loop containing nucleoside triphosphate hydrolases"/>
    <property type="match status" value="1"/>
</dbReference>
<keyword evidence="3" id="KW-1185">Reference proteome</keyword>
<dbReference type="Proteomes" id="UP000245412">
    <property type="component" value="Unassembled WGS sequence"/>
</dbReference>
<reference evidence="2 3" key="1">
    <citation type="submission" date="2018-05" db="EMBL/GenBank/DDBJ databases">
        <authorList>
            <person name="Goeker M."/>
            <person name="Huntemann M."/>
            <person name="Clum A."/>
            <person name="Pillay M."/>
            <person name="Palaniappan K."/>
            <person name="Varghese N."/>
            <person name="Mikhailova N."/>
            <person name="Stamatis D."/>
            <person name="Reddy T."/>
            <person name="Daum C."/>
            <person name="Shapiro N."/>
            <person name="Ivanova N."/>
            <person name="Kyrpides N."/>
            <person name="Woyke T."/>
        </authorList>
    </citation>
    <scope>NUCLEOTIDE SEQUENCE [LARGE SCALE GENOMIC DNA]</scope>
    <source>
        <strain evidence="2 3">DSM 26524</strain>
    </source>
</reference>
<dbReference type="InterPro" id="IPR020590">
    <property type="entry name" value="Guanylate_kinase_CS"/>
</dbReference>
<dbReference type="RefSeq" id="WP_109747739.1">
    <property type="nucleotide sequence ID" value="NZ_CABJAT010000010.1"/>
</dbReference>
<dbReference type="PROSITE" id="PS00856">
    <property type="entry name" value="GUANYLATE_KINASE_1"/>
    <property type="match status" value="1"/>
</dbReference>
<organism evidence="2 3">
    <name type="scientific">Murimonas intestini</name>
    <dbReference type="NCBI Taxonomy" id="1337051"/>
    <lineage>
        <taxon>Bacteria</taxon>
        <taxon>Bacillati</taxon>
        <taxon>Bacillota</taxon>
        <taxon>Clostridia</taxon>
        <taxon>Lachnospirales</taxon>
        <taxon>Lachnospiraceae</taxon>
        <taxon>Murimonas</taxon>
    </lineage>
</organism>
<dbReference type="InterPro" id="IPR008145">
    <property type="entry name" value="GK/Ca_channel_bsu"/>
</dbReference>
<feature type="domain" description="Guanylate kinase-like" evidence="1">
    <location>
        <begin position="2"/>
        <end position="193"/>
    </location>
</feature>
<protein>
    <submittedName>
        <fullName evidence="2">Guanylate kinase</fullName>
    </submittedName>
</protein>
<accession>A0AB73T0X6</accession>
<sequence length="201" mass="23714">MGRIFYVMGKSSSGKDTIFEELINRDELGLKNIILYTTRPIRAKETDGVQYHFVDEEKLHEFERADRIIEMRAYHTVQGIWKYATVDDGQIDLERHDYLAIGTLVSYEKLQEYFGADMLVPIYIEVSDDNRLERALKRERKQANPDYEEMCRRFLADSRDFSEENIRKAQIEKRFCNDGDREICIEEAASYIKHIKGLVLL</sequence>
<keyword evidence="2" id="KW-0808">Transferase</keyword>
<gene>
    <name evidence="2" type="ORF">C7383_112134</name>
</gene>
<dbReference type="PROSITE" id="PS50052">
    <property type="entry name" value="GUANYLATE_KINASE_2"/>
    <property type="match status" value="1"/>
</dbReference>
<keyword evidence="2" id="KW-0418">Kinase</keyword>
<dbReference type="EMBL" id="QGGY01000012">
    <property type="protein sequence ID" value="PWJ73559.1"/>
    <property type="molecule type" value="Genomic_DNA"/>
</dbReference>
<dbReference type="GO" id="GO:0016301">
    <property type="term" value="F:kinase activity"/>
    <property type="evidence" value="ECO:0007669"/>
    <property type="project" value="UniProtKB-KW"/>
</dbReference>
<dbReference type="InterPro" id="IPR008144">
    <property type="entry name" value="Guanylate_kin-like_dom"/>
</dbReference>
<evidence type="ECO:0000313" key="2">
    <source>
        <dbReference type="EMBL" id="PWJ73559.1"/>
    </source>
</evidence>
<evidence type="ECO:0000259" key="1">
    <source>
        <dbReference type="PROSITE" id="PS50052"/>
    </source>
</evidence>